<keyword evidence="2" id="KW-0472">Membrane</keyword>
<keyword evidence="3" id="KW-0732">Signal</keyword>
<feature type="compositionally biased region" description="Polar residues" evidence="1">
    <location>
        <begin position="495"/>
        <end position="504"/>
    </location>
</feature>
<evidence type="ECO:0000313" key="5">
    <source>
        <dbReference type="EMBL" id="CAH0774180.1"/>
    </source>
</evidence>
<dbReference type="KEGG" id="btab:109034438"/>
<feature type="region of interest" description="Disordered" evidence="1">
    <location>
        <begin position="459"/>
        <end position="533"/>
    </location>
</feature>
<feature type="compositionally biased region" description="Low complexity" evidence="1">
    <location>
        <begin position="327"/>
        <end position="347"/>
    </location>
</feature>
<feature type="compositionally biased region" description="Basic and acidic residues" evidence="1">
    <location>
        <begin position="736"/>
        <end position="760"/>
    </location>
</feature>
<feature type="region of interest" description="Disordered" evidence="1">
    <location>
        <begin position="120"/>
        <end position="147"/>
    </location>
</feature>
<feature type="region of interest" description="Disordered" evidence="1">
    <location>
        <begin position="1217"/>
        <end position="1241"/>
    </location>
</feature>
<dbReference type="Proteomes" id="UP001152759">
    <property type="component" value="Chromosome 6"/>
</dbReference>
<evidence type="ECO:0000259" key="4">
    <source>
        <dbReference type="PROSITE" id="PS50024"/>
    </source>
</evidence>
<dbReference type="Pfam" id="PF01390">
    <property type="entry name" value="SEA"/>
    <property type="match status" value="1"/>
</dbReference>
<feature type="compositionally biased region" description="Acidic residues" evidence="1">
    <location>
        <begin position="415"/>
        <end position="435"/>
    </location>
</feature>
<feature type="compositionally biased region" description="Polar residues" evidence="1">
    <location>
        <begin position="282"/>
        <end position="294"/>
    </location>
</feature>
<feature type="region of interest" description="Disordered" evidence="1">
    <location>
        <begin position="620"/>
        <end position="760"/>
    </location>
</feature>
<feature type="region of interest" description="Disordered" evidence="1">
    <location>
        <begin position="563"/>
        <end position="602"/>
    </location>
</feature>
<feature type="compositionally biased region" description="Polar residues" evidence="1">
    <location>
        <begin position="180"/>
        <end position="205"/>
    </location>
</feature>
<evidence type="ECO:0000256" key="3">
    <source>
        <dbReference type="SAM" id="SignalP"/>
    </source>
</evidence>
<feature type="domain" description="SEA" evidence="4">
    <location>
        <begin position="962"/>
        <end position="1079"/>
    </location>
</feature>
<feature type="compositionally biased region" description="Basic and acidic residues" evidence="1">
    <location>
        <begin position="470"/>
        <end position="483"/>
    </location>
</feature>
<reference evidence="5" key="1">
    <citation type="submission" date="2021-12" db="EMBL/GenBank/DDBJ databases">
        <authorList>
            <person name="King R."/>
        </authorList>
    </citation>
    <scope>NUCLEOTIDE SEQUENCE</scope>
</reference>
<feature type="compositionally biased region" description="Polar residues" evidence="1">
    <location>
        <begin position="591"/>
        <end position="602"/>
    </location>
</feature>
<feature type="region of interest" description="Disordered" evidence="1">
    <location>
        <begin position="180"/>
        <end position="443"/>
    </location>
</feature>
<feature type="signal peptide" evidence="3">
    <location>
        <begin position="1"/>
        <end position="22"/>
    </location>
</feature>
<dbReference type="EMBL" id="OU963867">
    <property type="protein sequence ID" value="CAH0774180.1"/>
    <property type="molecule type" value="Genomic_DNA"/>
</dbReference>
<dbReference type="InterPro" id="IPR036364">
    <property type="entry name" value="SEA_dom_sf"/>
</dbReference>
<evidence type="ECO:0000256" key="2">
    <source>
        <dbReference type="SAM" id="Phobius"/>
    </source>
</evidence>
<feature type="compositionally biased region" description="Basic and acidic residues" evidence="1">
    <location>
        <begin position="855"/>
        <end position="865"/>
    </location>
</feature>
<accession>A0A9P0CCX0</accession>
<dbReference type="AlphaFoldDB" id="A0A9P0CCX0"/>
<gene>
    <name evidence="5" type="ORF">BEMITA_LOCUS10560</name>
</gene>
<feature type="compositionally biased region" description="Basic and acidic residues" evidence="1">
    <location>
        <begin position="1226"/>
        <end position="1241"/>
    </location>
</feature>
<evidence type="ECO:0000313" key="6">
    <source>
        <dbReference type="Proteomes" id="UP001152759"/>
    </source>
</evidence>
<keyword evidence="6" id="KW-1185">Reference proteome</keyword>
<feature type="chain" id="PRO_5040378354" description="SEA domain-containing protein" evidence="3">
    <location>
        <begin position="23"/>
        <end position="1241"/>
    </location>
</feature>
<feature type="compositionally biased region" description="Basic and acidic residues" evidence="1">
    <location>
        <begin position="398"/>
        <end position="414"/>
    </location>
</feature>
<dbReference type="PROSITE" id="PS50024">
    <property type="entry name" value="SEA"/>
    <property type="match status" value="1"/>
</dbReference>
<protein>
    <recommendedName>
        <fullName evidence="4">SEA domain-containing protein</fullName>
    </recommendedName>
</protein>
<feature type="transmembrane region" description="Helical" evidence="2">
    <location>
        <begin position="1111"/>
        <end position="1135"/>
    </location>
</feature>
<feature type="compositionally biased region" description="Low complexity" evidence="1">
    <location>
        <begin position="484"/>
        <end position="494"/>
    </location>
</feature>
<feature type="region of interest" description="Disordered" evidence="1">
    <location>
        <begin position="926"/>
        <end position="954"/>
    </location>
</feature>
<name>A0A9P0CCX0_BEMTA</name>
<feature type="region of interest" description="Disordered" evidence="1">
    <location>
        <begin position="847"/>
        <end position="910"/>
    </location>
</feature>
<proteinExistence type="predicted"/>
<keyword evidence="2" id="KW-0812">Transmembrane</keyword>
<sequence>MATANYGFALFIQLALVTWISAQQGQNFFFTNTVGQQQSQFTPQFQQQPFVRDDPSASQFSNFFPRTNSGPFSPYRATVPSYQEDDLQTSDIPSQFPQIQGFSVPTTYQLPPRNSNPAPVTFENSSPVRAANAQSRQNYQDTSFRTNPSLVQSFGTAESPTVRQEQTIRNSPEQDRFKFSNTFKTAPGNSRTTQSFGNVQQSQAFVDSLSPPRNRWRGNPTAQKTESQSLDSDNPLTPPVGTRIPIPVKNSQRDNVAPQKEIDEYEFEDNSEESTFLRPAEGSTNRARPTNSRPVENYYAKQGKTPQEVHEAQTKFLSGRPELRFRPTASSTAAPEATTTAAPKTPTVKSRFPSSRERNTPTTRQPPKTNPPPSTSAPRTNINRGFSRFNPTTQNNQKAKEVSKQSKEPEKPLDEELDEEEEGEDEEFYEDDETQFDILPMHKDQTLVSDDNFAEFVDSGSIDVDTPQLSKEEKNKEVSDEKMTVSVQSSVTTSKRPASTTATPSVKEPKKEQGKVTIKPFNPAAKTSSPTTESWVIVASVQTSRSVSGARFLPSGAIKQEEQIQPLLPKGSGEVKTESTVDPGITDVKETPTTARSTTEVSTESIIDKLDRVQSDLSSGVLLDRFQPASNKPDLQVPDFGNEKQEKSSTTTSTTAATTVTTTTTPKPTTTEETSTPERKFSPFSPKFTTSPRPSTKKSKLSESIQFEDVSGLLPPGFKQSKIRKPITTTTEASEEAPKQEEEKTERPKPKKNDTDVRKGFASKIKFDDVSALLPPGYKPPKDAEPVKTSLEDILKKVKPVDVSNFLPANFTTTTAAPTSTTAKSPLESLFGKIQFKDVSSFLPPGVKLNATSESEEKPAEEEKSTTTTTTTTRKPPRSKGGQLVLPPKIQKGWPQRSTTEFTGWPTPPTTPISVEKLIEAAKAAAATQRTETTTEVTSTTSTTTTTTTTTRAPTTPGYCTENCDLAATIKLVGGAKWSPELLDHNTKEYQTLANEVKHQLEILYSTSEELSRWYKKITIDAFSEGSVLVDYFVELNELGRSVNTADLKRLFHNSLLKSPSNSNLKDTSQNEPLQMGNFMVDPKHIDFVVLQRQIVPQVAMAEEDMWLPQWAIAVTVVGLGSLLFVVIFGVCVLISRSKNTKKQPTPMTEDMLHELNKNHMNGVDNYGASEDIYNMEDVWNDTSIKKRSSYETSMSNLYDSWRSDWHGYSHYYDGSSHSGYTHRPPRADYLSRHPDYDNDF</sequence>
<feature type="compositionally biased region" description="Low complexity" evidence="1">
    <location>
        <begin position="648"/>
        <end position="674"/>
    </location>
</feature>
<dbReference type="InterPro" id="IPR000082">
    <property type="entry name" value="SEA_dom"/>
</dbReference>
<feature type="compositionally biased region" description="Polar residues" evidence="1">
    <location>
        <begin position="376"/>
        <end position="397"/>
    </location>
</feature>
<keyword evidence="2" id="KW-1133">Transmembrane helix</keyword>
<feature type="compositionally biased region" description="Acidic residues" evidence="1">
    <location>
        <begin position="263"/>
        <end position="272"/>
    </location>
</feature>
<evidence type="ECO:0000256" key="1">
    <source>
        <dbReference type="SAM" id="MobiDB-lite"/>
    </source>
</evidence>
<dbReference type="SUPFAM" id="SSF82671">
    <property type="entry name" value="SEA domain"/>
    <property type="match status" value="1"/>
</dbReference>
<organism evidence="5 6">
    <name type="scientific">Bemisia tabaci</name>
    <name type="common">Sweetpotato whitefly</name>
    <name type="synonym">Aleurodes tabaci</name>
    <dbReference type="NCBI Taxonomy" id="7038"/>
    <lineage>
        <taxon>Eukaryota</taxon>
        <taxon>Metazoa</taxon>
        <taxon>Ecdysozoa</taxon>
        <taxon>Arthropoda</taxon>
        <taxon>Hexapoda</taxon>
        <taxon>Insecta</taxon>
        <taxon>Pterygota</taxon>
        <taxon>Neoptera</taxon>
        <taxon>Paraneoptera</taxon>
        <taxon>Hemiptera</taxon>
        <taxon>Sternorrhyncha</taxon>
        <taxon>Aleyrodoidea</taxon>
        <taxon>Aleyrodidae</taxon>
        <taxon>Aleyrodinae</taxon>
        <taxon>Bemisia</taxon>
    </lineage>
</organism>
<feature type="compositionally biased region" description="Polar residues" evidence="1">
    <location>
        <begin position="220"/>
        <end position="235"/>
    </location>
</feature>